<evidence type="ECO:0000256" key="6">
    <source>
        <dbReference type="ARBA" id="ARBA00022989"/>
    </source>
</evidence>
<evidence type="ECO:0000256" key="10">
    <source>
        <dbReference type="ARBA" id="ARBA00071366"/>
    </source>
</evidence>
<feature type="transmembrane region" description="Helical" evidence="11">
    <location>
        <begin position="183"/>
        <end position="202"/>
    </location>
</feature>
<comment type="caution">
    <text evidence="12">The sequence shown here is derived from an EMBL/GenBank/DDBJ whole genome shotgun (WGS) entry which is preliminary data.</text>
</comment>
<protein>
    <recommendedName>
        <fullName evidence="10">Cobalamin import system permease protein BtuC</fullName>
    </recommendedName>
</protein>
<comment type="function">
    <text evidence="8">Required for corrinoid utilization. Probably part of the ABC transporter complex BtuCDF involved in cobalamin (vitamin B12) import. Probably involved in the translocation of the substrate across the membrane.</text>
</comment>
<feature type="transmembrane region" description="Helical" evidence="11">
    <location>
        <begin position="338"/>
        <end position="356"/>
    </location>
</feature>
<evidence type="ECO:0000256" key="5">
    <source>
        <dbReference type="ARBA" id="ARBA00022692"/>
    </source>
</evidence>
<dbReference type="RefSeq" id="WP_338002302.1">
    <property type="nucleotide sequence ID" value="NZ_JAOPKA010000001.1"/>
</dbReference>
<evidence type="ECO:0000313" key="14">
    <source>
        <dbReference type="Proteomes" id="UP001320972"/>
    </source>
</evidence>
<dbReference type="Proteomes" id="UP001320972">
    <property type="component" value="Unassembled WGS sequence"/>
</dbReference>
<keyword evidence="4" id="KW-1003">Cell membrane</keyword>
<feature type="transmembrane region" description="Helical" evidence="11">
    <location>
        <begin position="97"/>
        <end position="118"/>
    </location>
</feature>
<evidence type="ECO:0000313" key="13">
    <source>
        <dbReference type="EMBL" id="MCU4971392.1"/>
    </source>
</evidence>
<gene>
    <name evidence="12" type="primary">btuC</name>
    <name evidence="13" type="ORF">OB955_01380</name>
    <name evidence="12" type="ORF">OB960_03560</name>
</gene>
<keyword evidence="5 11" id="KW-0812">Transmembrane</keyword>
<dbReference type="Gene3D" id="1.10.3470.10">
    <property type="entry name" value="ABC transporter involved in vitamin B12 uptake, BtuC"/>
    <property type="match status" value="1"/>
</dbReference>
<dbReference type="PANTHER" id="PTHR30472:SF25">
    <property type="entry name" value="ABC TRANSPORTER PERMEASE PROTEIN MJ0876-RELATED"/>
    <property type="match status" value="1"/>
</dbReference>
<dbReference type="Proteomes" id="UP001321018">
    <property type="component" value="Unassembled WGS sequence"/>
</dbReference>
<keyword evidence="7 11" id="KW-0472">Membrane</keyword>
<evidence type="ECO:0000256" key="8">
    <source>
        <dbReference type="ARBA" id="ARBA00053891"/>
    </source>
</evidence>
<dbReference type="InterPro" id="IPR000522">
    <property type="entry name" value="ABC_transptr_permease_BtuC"/>
</dbReference>
<dbReference type="CDD" id="cd06550">
    <property type="entry name" value="TM_ABC_iron-siderophores_like"/>
    <property type="match status" value="1"/>
</dbReference>
<dbReference type="GO" id="GO:0022857">
    <property type="term" value="F:transmembrane transporter activity"/>
    <property type="evidence" value="ECO:0007669"/>
    <property type="project" value="InterPro"/>
</dbReference>
<feature type="transmembrane region" description="Helical" evidence="11">
    <location>
        <begin position="130"/>
        <end position="148"/>
    </location>
</feature>
<evidence type="ECO:0000256" key="3">
    <source>
        <dbReference type="ARBA" id="ARBA00022448"/>
    </source>
</evidence>
<dbReference type="NCBIfam" id="NF007081">
    <property type="entry name" value="PRK09535.1"/>
    <property type="match status" value="1"/>
</dbReference>
<accession>A0AAP2YX57</accession>
<dbReference type="GO" id="GO:0005886">
    <property type="term" value="C:plasma membrane"/>
    <property type="evidence" value="ECO:0007669"/>
    <property type="project" value="UniProtKB-SubCell"/>
</dbReference>
<evidence type="ECO:0000256" key="4">
    <source>
        <dbReference type="ARBA" id="ARBA00022475"/>
    </source>
</evidence>
<feature type="transmembrane region" description="Helical" evidence="11">
    <location>
        <begin position="223"/>
        <end position="244"/>
    </location>
</feature>
<feature type="transmembrane region" description="Helical" evidence="11">
    <location>
        <begin position="270"/>
        <end position="297"/>
    </location>
</feature>
<dbReference type="EMBL" id="JAOPKB010000001">
    <property type="protein sequence ID" value="MCU4971392.1"/>
    <property type="molecule type" value="Genomic_DNA"/>
</dbReference>
<sequence>MERPGRILAWSLGLTVLLLAVAVTSAALGPVRIEPVTVALAMLNVIVVPSGVETGTWTVPLLEWAVPRPTFEYSQVFAFEVRGSHQTIVGDIRLPRIALAATVGFGLAAAGTVMQGFFRNPLADPSIIGVSSGAAVGAVAAIAFPALVPIGLQSAAFAGAILTAFLVYAIATEGGRTPVATLLLAGVAVQAFLGAAISYMLVHSGESLRQAVIWLMGHLSNSTWNDVGLSLPFVLAGVLVLGAFTREMNVLLLGEEDAHHLGVDVERTKLLLLALASIITAAGVAVAGVIGFVGLVVPHIMRLIVGPDHRILLPTSALAGASFLVATDTLARAGPAEVPVGIVTAAFGAPFFLFLLKRREVHAL</sequence>
<evidence type="ECO:0000256" key="7">
    <source>
        <dbReference type="ARBA" id="ARBA00023136"/>
    </source>
</evidence>
<name>A0AAP2YX57_9EURY</name>
<dbReference type="Pfam" id="PF01032">
    <property type="entry name" value="FecCD"/>
    <property type="match status" value="1"/>
</dbReference>
<evidence type="ECO:0000313" key="12">
    <source>
        <dbReference type="EMBL" id="MCU4740473.1"/>
    </source>
</evidence>
<keyword evidence="6 11" id="KW-1133">Transmembrane helix</keyword>
<dbReference type="AlphaFoldDB" id="A0AAP2YX57"/>
<feature type="transmembrane region" description="Helical" evidence="11">
    <location>
        <begin position="155"/>
        <end position="171"/>
    </location>
</feature>
<organism evidence="12 15">
    <name type="scientific">Natronoglomus mannanivorans</name>
    <dbReference type="NCBI Taxonomy" id="2979990"/>
    <lineage>
        <taxon>Archaea</taxon>
        <taxon>Methanobacteriati</taxon>
        <taxon>Methanobacteriota</taxon>
        <taxon>Stenosarchaea group</taxon>
        <taxon>Halobacteria</taxon>
        <taxon>Halobacteriales</taxon>
        <taxon>Natrialbaceae</taxon>
        <taxon>Natronoglomus</taxon>
    </lineage>
</organism>
<evidence type="ECO:0000256" key="1">
    <source>
        <dbReference type="ARBA" id="ARBA00004651"/>
    </source>
</evidence>
<evidence type="ECO:0000256" key="9">
    <source>
        <dbReference type="ARBA" id="ARBA00064420"/>
    </source>
</evidence>
<reference evidence="12 14" key="1">
    <citation type="submission" date="2022-09" db="EMBL/GenBank/DDBJ databases">
        <title>Enrichment on poylsaccharides allowed isolation of novel metabolic and taxonomic groups of Haloarchaea.</title>
        <authorList>
            <person name="Sorokin D.Y."/>
            <person name="Elcheninov A.G."/>
            <person name="Khizhniak T.V."/>
            <person name="Kolganova T.V."/>
            <person name="Kublanov I.V."/>
        </authorList>
    </citation>
    <scope>NUCLEOTIDE SEQUENCE</scope>
    <source>
        <strain evidence="13 14">AArc-m2/3/4</strain>
        <strain evidence="12">AArc-xg1-1</strain>
    </source>
</reference>
<proteinExistence type="inferred from homology"/>
<dbReference type="InterPro" id="IPR037294">
    <property type="entry name" value="ABC_BtuC-like"/>
</dbReference>
<dbReference type="SUPFAM" id="SSF81345">
    <property type="entry name" value="ABC transporter involved in vitamin B12 uptake, BtuC"/>
    <property type="match status" value="1"/>
</dbReference>
<evidence type="ECO:0000256" key="11">
    <source>
        <dbReference type="SAM" id="Phobius"/>
    </source>
</evidence>
<comment type="similarity">
    <text evidence="2">Belongs to the binding-protein-dependent transport system permease family. FecCD subfamily.</text>
</comment>
<evidence type="ECO:0000256" key="2">
    <source>
        <dbReference type="ARBA" id="ARBA00007935"/>
    </source>
</evidence>
<dbReference type="PANTHER" id="PTHR30472">
    <property type="entry name" value="FERRIC ENTEROBACTIN TRANSPORT SYSTEM PERMEASE PROTEIN"/>
    <property type="match status" value="1"/>
</dbReference>
<keyword evidence="3" id="KW-0813">Transport</keyword>
<dbReference type="FunFam" id="1.10.3470.10:FF:000001">
    <property type="entry name" value="Vitamin B12 ABC transporter permease BtuC"/>
    <property type="match status" value="1"/>
</dbReference>
<keyword evidence="14" id="KW-1185">Reference proteome</keyword>
<comment type="subunit">
    <text evidence="9">The complex is composed of two ATP-binding proteins (BtuD), two transmembrane proteins (BtuC) and a solute-binding protein (BtuF).</text>
</comment>
<evidence type="ECO:0000313" key="15">
    <source>
        <dbReference type="Proteomes" id="UP001321018"/>
    </source>
</evidence>
<comment type="subcellular location">
    <subcellularLocation>
        <location evidence="1">Cell membrane</location>
        <topology evidence="1">Multi-pass membrane protein</topology>
    </subcellularLocation>
</comment>
<dbReference type="EMBL" id="JAOPKA010000001">
    <property type="protein sequence ID" value="MCU4740473.1"/>
    <property type="molecule type" value="Genomic_DNA"/>
</dbReference>